<evidence type="ECO:0000313" key="2">
    <source>
        <dbReference type="Proteomes" id="UP000325579"/>
    </source>
</evidence>
<dbReference type="RefSeq" id="XP_031945712.1">
    <property type="nucleotide sequence ID" value="XM_032086185.1"/>
</dbReference>
<dbReference type="AlphaFoldDB" id="A0A5N6I9Z8"/>
<dbReference type="OrthoDB" id="2156052at2759"/>
<reference evidence="1 2" key="1">
    <citation type="submission" date="2019-04" db="EMBL/GenBank/DDBJ databases">
        <authorList>
            <consortium name="DOE Joint Genome Institute"/>
            <person name="Mondo S."/>
            <person name="Kjaerbolling I."/>
            <person name="Vesth T."/>
            <person name="Frisvad J.C."/>
            <person name="Nybo J.L."/>
            <person name="Theobald S."/>
            <person name="Kildgaard S."/>
            <person name="Isbrandt T."/>
            <person name="Kuo A."/>
            <person name="Sato A."/>
            <person name="Lyhne E.K."/>
            <person name="Kogle M.E."/>
            <person name="Wiebenga A."/>
            <person name="Kun R.S."/>
            <person name="Lubbers R.J."/>
            <person name="Makela M.R."/>
            <person name="Barry K."/>
            <person name="Chovatia M."/>
            <person name="Clum A."/>
            <person name="Daum C."/>
            <person name="Haridas S."/>
            <person name="He G."/>
            <person name="LaButti K."/>
            <person name="Lipzen A."/>
            <person name="Riley R."/>
            <person name="Salamov A."/>
            <person name="Simmons B.A."/>
            <person name="Magnuson J.K."/>
            <person name="Henrissat B."/>
            <person name="Mortensen U.H."/>
            <person name="Larsen T.O."/>
            <person name="Devries R.P."/>
            <person name="Grigoriev I.V."/>
            <person name="Machida M."/>
            <person name="Baker S.E."/>
            <person name="Andersen M.R."/>
            <person name="Cantor M.N."/>
            <person name="Hua S.X."/>
        </authorList>
    </citation>
    <scope>NUCLEOTIDE SEQUENCE [LARGE SCALE GENOMIC DNA]</scope>
    <source>
        <strain evidence="1 2">CBS 119388</strain>
    </source>
</reference>
<organism evidence="1 2">
    <name type="scientific">Aspergillus pseudonomiae</name>
    <dbReference type="NCBI Taxonomy" id="1506151"/>
    <lineage>
        <taxon>Eukaryota</taxon>
        <taxon>Fungi</taxon>
        <taxon>Dikarya</taxon>
        <taxon>Ascomycota</taxon>
        <taxon>Pezizomycotina</taxon>
        <taxon>Eurotiomycetes</taxon>
        <taxon>Eurotiomycetidae</taxon>
        <taxon>Eurotiales</taxon>
        <taxon>Aspergillaceae</taxon>
        <taxon>Aspergillus</taxon>
        <taxon>Aspergillus subgen. Circumdati</taxon>
    </lineage>
</organism>
<protein>
    <submittedName>
        <fullName evidence="1">Uncharacterized protein</fullName>
    </submittedName>
</protein>
<name>A0A5N6I9Z8_9EURO</name>
<accession>A0A5N7DQS0</accession>
<dbReference type="Proteomes" id="UP000325579">
    <property type="component" value="Unassembled WGS sequence"/>
</dbReference>
<dbReference type="GeneID" id="43670876"/>
<sequence>MSSSLKLPMVHRQCLWSPIPNLITVPGFRTLKPGGSQFTLKPTQVRDWPNFTREIKELLGPCCGKYEAFVPVIPREVFGVANELGVQGRFVNNALHPVGEIANLLRLGVCFGDPQYGINRRQDEIKKGKKRKHGAQKTDGVKGKLVPDLVLVDGKTHAIRVLGEVKTFWAFTPKKHQTWHEFICDKLGQLARYMDDHYTRYGFFTIYEYTWFVKRIDDTHFAMSPPISTTAQSSANSVSLRECLLAIALRASDDRASYYGTRHGSKLTVRGYRPMRIDRRVRLKRAQ</sequence>
<dbReference type="EMBL" id="ML736743">
    <property type="protein sequence ID" value="KAE8408393.1"/>
    <property type="molecule type" value="Genomic_DNA"/>
</dbReference>
<accession>A0A5N6I9Z8</accession>
<gene>
    <name evidence="1" type="ORF">BDV37DRAFT_278882</name>
</gene>
<evidence type="ECO:0000313" key="1">
    <source>
        <dbReference type="EMBL" id="KAE8408393.1"/>
    </source>
</evidence>
<proteinExistence type="predicted"/>
<keyword evidence="2" id="KW-1185">Reference proteome</keyword>